<feature type="transmembrane region" description="Helical" evidence="7">
    <location>
        <begin position="29"/>
        <end position="50"/>
    </location>
</feature>
<sequence>MTRSAARAGVVALALPFRSVPVTATTALGLTVLAGAAPASTAWLTMLLVNELTAGTASTGRAVFLAIASALAGGLAIALLYLAGHLGEVVRHRVTLTVESRLFQRVATLPGLRYIEDPAFHNRLRLAEEAAQEAPGTVSRFAQELVHSVMVLTSFAGVLLVVWPPMTLLLLASVLTAVFARLATARREAATEEAWVATDRRRLFYRALLTDVRAAKEIRLFGIGTLLHTRMVDSLAAVTHARLSVARRGALVQSGLALLGAAVAGVGTVVVATKVATGGSPVGDLVLFLGAVAGVQTGLSGVVLQLGEAGRAARLFGHYLAVLDTGDDLPDGTGALRPGAAVELRDVWFRYGEDGPWVLRGVTLTIPAGAAVGLAGVNGAGKSTLVKLLCRFYDPQRGTITWGGVDLRELDVAALRARIGVVFQDFMTYDLTAAENIGIGQVRSLGDRSRIVAAARAAGADDTVAALPSGYDTVLSRTHTDDDGERAGVTLSGGQWQRMALARCLMRADAELIVLDEPTSGLDAEGEHRVHSTLRRHAQGRTRLLISHRMSALRGADLIVTLVDGRISERGSHDELMDADGEYARLFRLQAGGYQDARV</sequence>
<dbReference type="Pfam" id="PF00005">
    <property type="entry name" value="ABC_tran"/>
    <property type="match status" value="1"/>
</dbReference>
<dbReference type="PROSITE" id="PS50929">
    <property type="entry name" value="ABC_TM1F"/>
    <property type="match status" value="1"/>
</dbReference>
<keyword evidence="4 10" id="KW-0067">ATP-binding</keyword>
<dbReference type="SUPFAM" id="SSF90123">
    <property type="entry name" value="ABC transporter transmembrane region"/>
    <property type="match status" value="1"/>
</dbReference>
<dbReference type="Proteomes" id="UP000295258">
    <property type="component" value="Unassembled WGS sequence"/>
</dbReference>
<evidence type="ECO:0000256" key="2">
    <source>
        <dbReference type="ARBA" id="ARBA00022692"/>
    </source>
</evidence>
<evidence type="ECO:0000313" key="11">
    <source>
        <dbReference type="Proteomes" id="UP000295258"/>
    </source>
</evidence>
<feature type="transmembrane region" description="Helical" evidence="7">
    <location>
        <begin position="155"/>
        <end position="180"/>
    </location>
</feature>
<dbReference type="PANTHER" id="PTHR24221">
    <property type="entry name" value="ATP-BINDING CASSETTE SUB-FAMILY B"/>
    <property type="match status" value="1"/>
</dbReference>
<dbReference type="GO" id="GO:0140359">
    <property type="term" value="F:ABC-type transporter activity"/>
    <property type="evidence" value="ECO:0007669"/>
    <property type="project" value="InterPro"/>
</dbReference>
<dbReference type="PANTHER" id="PTHR24221:SF646">
    <property type="entry name" value="HAEMOLYSIN SECRETION ATP-BINDING PROTEIN"/>
    <property type="match status" value="1"/>
</dbReference>
<dbReference type="PROSITE" id="PS00211">
    <property type="entry name" value="ABC_TRANSPORTER_1"/>
    <property type="match status" value="1"/>
</dbReference>
<dbReference type="GO" id="GO:0005524">
    <property type="term" value="F:ATP binding"/>
    <property type="evidence" value="ECO:0007669"/>
    <property type="project" value="UniProtKB-KW"/>
</dbReference>
<dbReference type="InterPro" id="IPR036640">
    <property type="entry name" value="ABC1_TM_sf"/>
</dbReference>
<evidence type="ECO:0000256" key="7">
    <source>
        <dbReference type="SAM" id="Phobius"/>
    </source>
</evidence>
<gene>
    <name evidence="10" type="ORF">E1292_38790</name>
</gene>
<dbReference type="Gene3D" id="1.20.1560.10">
    <property type="entry name" value="ABC transporter type 1, transmembrane domain"/>
    <property type="match status" value="1"/>
</dbReference>
<proteinExistence type="predicted"/>
<keyword evidence="6 7" id="KW-0472">Membrane</keyword>
<feature type="domain" description="ABC transporter" evidence="8">
    <location>
        <begin position="342"/>
        <end position="589"/>
    </location>
</feature>
<organism evidence="10 11">
    <name type="scientific">Nonomuraea deserti</name>
    <dbReference type="NCBI Taxonomy" id="1848322"/>
    <lineage>
        <taxon>Bacteria</taxon>
        <taxon>Bacillati</taxon>
        <taxon>Actinomycetota</taxon>
        <taxon>Actinomycetes</taxon>
        <taxon>Streptosporangiales</taxon>
        <taxon>Streptosporangiaceae</taxon>
        <taxon>Nonomuraea</taxon>
    </lineage>
</organism>
<evidence type="ECO:0000259" key="8">
    <source>
        <dbReference type="PROSITE" id="PS50893"/>
    </source>
</evidence>
<keyword evidence="11" id="KW-1185">Reference proteome</keyword>
<name>A0A4R4UUE8_9ACTN</name>
<dbReference type="InterPro" id="IPR011527">
    <property type="entry name" value="ABC1_TM_dom"/>
</dbReference>
<dbReference type="InterPro" id="IPR017871">
    <property type="entry name" value="ABC_transporter-like_CS"/>
</dbReference>
<dbReference type="PROSITE" id="PS50893">
    <property type="entry name" value="ABC_TRANSPORTER_2"/>
    <property type="match status" value="1"/>
</dbReference>
<comment type="caution">
    <text evidence="10">The sequence shown here is derived from an EMBL/GenBank/DDBJ whole genome shotgun (WGS) entry which is preliminary data.</text>
</comment>
<dbReference type="GO" id="GO:0034040">
    <property type="term" value="F:ATPase-coupled lipid transmembrane transporter activity"/>
    <property type="evidence" value="ECO:0007669"/>
    <property type="project" value="TreeGrafter"/>
</dbReference>
<feature type="transmembrane region" description="Helical" evidence="7">
    <location>
        <begin position="285"/>
        <end position="306"/>
    </location>
</feature>
<dbReference type="SUPFAM" id="SSF52540">
    <property type="entry name" value="P-loop containing nucleoside triphosphate hydrolases"/>
    <property type="match status" value="1"/>
</dbReference>
<dbReference type="SMART" id="SM00382">
    <property type="entry name" value="AAA"/>
    <property type="match status" value="1"/>
</dbReference>
<dbReference type="AlphaFoldDB" id="A0A4R4UUE8"/>
<dbReference type="RefSeq" id="WP_132603262.1">
    <property type="nucleotide sequence ID" value="NZ_SMKO01000167.1"/>
</dbReference>
<reference evidence="10 11" key="1">
    <citation type="submission" date="2019-03" db="EMBL/GenBank/DDBJ databases">
        <title>Draft genome sequences of novel Actinobacteria.</title>
        <authorList>
            <person name="Sahin N."/>
            <person name="Ay H."/>
            <person name="Saygin H."/>
        </authorList>
    </citation>
    <scope>NUCLEOTIDE SEQUENCE [LARGE SCALE GENOMIC DNA]</scope>
    <source>
        <strain evidence="10 11">KC310</strain>
    </source>
</reference>
<feature type="transmembrane region" description="Helical" evidence="7">
    <location>
        <begin position="62"/>
        <end position="83"/>
    </location>
</feature>
<dbReference type="InterPro" id="IPR027417">
    <property type="entry name" value="P-loop_NTPase"/>
</dbReference>
<dbReference type="EMBL" id="SMKO01000167">
    <property type="protein sequence ID" value="TDC96088.1"/>
    <property type="molecule type" value="Genomic_DNA"/>
</dbReference>
<evidence type="ECO:0000256" key="6">
    <source>
        <dbReference type="ARBA" id="ARBA00023136"/>
    </source>
</evidence>
<comment type="subcellular location">
    <subcellularLocation>
        <location evidence="1">Cell membrane</location>
        <topology evidence="1">Multi-pass membrane protein</topology>
    </subcellularLocation>
</comment>
<protein>
    <submittedName>
        <fullName evidence="10">ABC transporter ATP-binding protein</fullName>
    </submittedName>
</protein>
<dbReference type="GO" id="GO:0005886">
    <property type="term" value="C:plasma membrane"/>
    <property type="evidence" value="ECO:0007669"/>
    <property type="project" value="UniProtKB-SubCell"/>
</dbReference>
<evidence type="ECO:0000313" key="10">
    <source>
        <dbReference type="EMBL" id="TDC96088.1"/>
    </source>
</evidence>
<evidence type="ECO:0000256" key="1">
    <source>
        <dbReference type="ARBA" id="ARBA00004651"/>
    </source>
</evidence>
<evidence type="ECO:0000259" key="9">
    <source>
        <dbReference type="PROSITE" id="PS50929"/>
    </source>
</evidence>
<dbReference type="Gene3D" id="3.40.50.300">
    <property type="entry name" value="P-loop containing nucleotide triphosphate hydrolases"/>
    <property type="match status" value="1"/>
</dbReference>
<accession>A0A4R4UUE8</accession>
<feature type="domain" description="ABC transmembrane type-1" evidence="9">
    <location>
        <begin position="27"/>
        <end position="311"/>
    </location>
</feature>
<evidence type="ECO:0000256" key="5">
    <source>
        <dbReference type="ARBA" id="ARBA00022989"/>
    </source>
</evidence>
<dbReference type="GO" id="GO:0016887">
    <property type="term" value="F:ATP hydrolysis activity"/>
    <property type="evidence" value="ECO:0007669"/>
    <property type="project" value="InterPro"/>
</dbReference>
<dbReference type="InterPro" id="IPR039421">
    <property type="entry name" value="Type_1_exporter"/>
</dbReference>
<keyword evidence="5 7" id="KW-1133">Transmembrane helix</keyword>
<evidence type="ECO:0000256" key="3">
    <source>
        <dbReference type="ARBA" id="ARBA00022741"/>
    </source>
</evidence>
<evidence type="ECO:0000256" key="4">
    <source>
        <dbReference type="ARBA" id="ARBA00022840"/>
    </source>
</evidence>
<keyword evidence="2 7" id="KW-0812">Transmembrane</keyword>
<keyword evidence="3" id="KW-0547">Nucleotide-binding</keyword>
<dbReference type="InterPro" id="IPR003593">
    <property type="entry name" value="AAA+_ATPase"/>
</dbReference>
<dbReference type="InterPro" id="IPR003439">
    <property type="entry name" value="ABC_transporter-like_ATP-bd"/>
</dbReference>
<feature type="transmembrane region" description="Helical" evidence="7">
    <location>
        <begin position="250"/>
        <end position="273"/>
    </location>
</feature>